<evidence type="ECO:0000256" key="4">
    <source>
        <dbReference type="ARBA" id="ARBA00022737"/>
    </source>
</evidence>
<evidence type="ECO:0000259" key="9">
    <source>
        <dbReference type="Pfam" id="PF23764"/>
    </source>
</evidence>
<feature type="domain" description="GLAA-B beta-barrel" evidence="8">
    <location>
        <begin position="138"/>
        <end position="233"/>
    </location>
</feature>
<comment type="catalytic activity">
    <reaction evidence="2">
        <text>Hydrolysis of terminal, non-reducing branched (1-&gt;3)-alpha-D-galactosidic residues, producing free D-galactose.</text>
        <dbReference type="EC" id="3.2.1.n1"/>
    </reaction>
</comment>
<comment type="caution">
    <text evidence="10">The sequence shown here is derived from an EMBL/GenBank/DDBJ whole genome shotgun (WGS) entry which is preliminary data.</text>
</comment>
<keyword evidence="5" id="KW-0378">Hydrolase</keyword>
<feature type="chain" id="PRO_5046431144" evidence="7">
    <location>
        <begin position="21"/>
        <end position="602"/>
    </location>
</feature>
<name>A0ABT8WVY1_9FLAO</name>
<dbReference type="EMBL" id="JAUOEM010000001">
    <property type="protein sequence ID" value="MDO5985844.1"/>
    <property type="molecule type" value="Genomic_DNA"/>
</dbReference>
<dbReference type="Pfam" id="PF23764">
    <property type="entry name" value="Beta-barrel_GLAA-B_II"/>
    <property type="match status" value="1"/>
</dbReference>
<keyword evidence="11" id="KW-1185">Reference proteome</keyword>
<organism evidence="10 11">
    <name type="scientific">Flavivirga amylovorans</name>
    <dbReference type="NCBI Taxonomy" id="870486"/>
    <lineage>
        <taxon>Bacteria</taxon>
        <taxon>Pseudomonadati</taxon>
        <taxon>Bacteroidota</taxon>
        <taxon>Flavobacteriia</taxon>
        <taxon>Flavobacteriales</taxon>
        <taxon>Flavobacteriaceae</taxon>
        <taxon>Flavivirga</taxon>
    </lineage>
</organism>
<comment type="catalytic activity">
    <reaction evidence="1">
        <text>Hydrolysis of terminal, non-reducing alpha-D-galactose residues in alpha-D-galactosides, including galactose oligosaccharides, galactomannans and galactolipids.</text>
        <dbReference type="EC" id="3.2.1.22"/>
    </reaction>
</comment>
<dbReference type="InterPro" id="IPR011050">
    <property type="entry name" value="Pectin_lyase_fold/virulence"/>
</dbReference>
<accession>A0ABT8WVY1</accession>
<evidence type="ECO:0000259" key="8">
    <source>
        <dbReference type="Pfam" id="PF23763"/>
    </source>
</evidence>
<dbReference type="RefSeq" id="WP_303280390.1">
    <property type="nucleotide sequence ID" value="NZ_BAABCZ010000016.1"/>
</dbReference>
<feature type="signal peptide" evidence="7">
    <location>
        <begin position="1"/>
        <end position="20"/>
    </location>
</feature>
<keyword evidence="3 7" id="KW-0732">Signal</keyword>
<evidence type="ECO:0000256" key="1">
    <source>
        <dbReference type="ARBA" id="ARBA00001255"/>
    </source>
</evidence>
<dbReference type="SMART" id="SM00710">
    <property type="entry name" value="PbH1"/>
    <property type="match status" value="7"/>
</dbReference>
<evidence type="ECO:0000313" key="11">
    <source>
        <dbReference type="Proteomes" id="UP001176891"/>
    </source>
</evidence>
<dbReference type="InterPro" id="IPR056441">
    <property type="entry name" value="Beta-barrel_GLAA-B_II"/>
</dbReference>
<dbReference type="Proteomes" id="UP001176891">
    <property type="component" value="Unassembled WGS sequence"/>
</dbReference>
<reference evidence="10" key="1">
    <citation type="submission" date="2023-07" db="EMBL/GenBank/DDBJ databases">
        <title>Two novel species in the genus Flavivirga.</title>
        <authorList>
            <person name="Kwon K."/>
        </authorList>
    </citation>
    <scope>NUCLEOTIDE SEQUENCE</scope>
    <source>
        <strain evidence="10">KACC 14157</strain>
    </source>
</reference>
<protein>
    <submittedName>
        <fullName evidence="10">Right-handed parallel beta-helix repeat-containing protein</fullName>
    </submittedName>
</protein>
<dbReference type="InterPro" id="IPR012334">
    <property type="entry name" value="Pectin_lyas_fold"/>
</dbReference>
<evidence type="ECO:0000313" key="10">
    <source>
        <dbReference type="EMBL" id="MDO5985844.1"/>
    </source>
</evidence>
<evidence type="ECO:0000256" key="3">
    <source>
        <dbReference type="ARBA" id="ARBA00022729"/>
    </source>
</evidence>
<dbReference type="InterPro" id="IPR006626">
    <property type="entry name" value="PbH1"/>
</dbReference>
<feature type="domain" description="GLAA-B beta-barrel" evidence="9">
    <location>
        <begin position="343"/>
        <end position="398"/>
    </location>
</feature>
<evidence type="ECO:0000256" key="5">
    <source>
        <dbReference type="ARBA" id="ARBA00022801"/>
    </source>
</evidence>
<evidence type="ECO:0000256" key="7">
    <source>
        <dbReference type="SAM" id="SignalP"/>
    </source>
</evidence>
<sequence>MNKFLKLILLSIAFLQLTHAQTVVNVVDWGILPGKDATLELNELIASLKGQENVIVNFPKGTYQFYPENAFEQYRAVTNHDNSLKRMAFPMFGLNGVTIEGNDSEFIFHGRLCPFIVEGGQNITLKNFSINWEIPFQAELKVIETNKAENSFTAKVTTNHKYKVKGEKIYFQHYNWEDPIGQNTPFDPETKSPIWDSRPYSFNISKAIATDVGNGQIKFKNAMKKLPPVGTVVVNHGPQGTNRLVQAIHLSNTKDTYIENVTIYAAGGMGLIAERCENIHLNAYKITSSEGRMSATRADATHFLGCKGLIKLENCLLEHMLDDGINVHGAYVKVAEYLGDNQFLCEISHWQQWGLIFAEPGDEVTLISRETVLPILKTSVKEIKILNEQKFLLTVNEVPEYMPKGLLSFENITWNPDLEMKNNIIRENRARSVLVTTKGKVTIENNYFSSQMHGILIEGDNNKWYESGGVTDITIKNNVFENIGYGDDTRYPLYISPLLRPEQRLGEDKYHYNINFINNKIKSFNGHLVYAKSVKGLVLKGNEIILDDTYPTGAQKTPLVFDYCENVSLEKNKFSGFSWPITIEKVDSDTNFKLKKNEGVSR</sequence>
<keyword evidence="4" id="KW-0677">Repeat</keyword>
<dbReference type="InterPro" id="IPR057275">
    <property type="entry name" value="Beta-barrel_GLAA-B_I"/>
</dbReference>
<proteinExistence type="predicted"/>
<dbReference type="Gene3D" id="2.160.20.10">
    <property type="entry name" value="Single-stranded right-handed beta-helix, Pectin lyase-like"/>
    <property type="match status" value="2"/>
</dbReference>
<gene>
    <name evidence="10" type="ORF">Q4Q39_00370</name>
</gene>
<dbReference type="Pfam" id="PF23763">
    <property type="entry name" value="Beta-barrel_GLAA-B_I"/>
    <property type="match status" value="1"/>
</dbReference>
<keyword evidence="6" id="KW-0326">Glycosidase</keyword>
<dbReference type="SUPFAM" id="SSF51126">
    <property type="entry name" value="Pectin lyase-like"/>
    <property type="match status" value="1"/>
</dbReference>
<evidence type="ECO:0000256" key="6">
    <source>
        <dbReference type="ARBA" id="ARBA00023295"/>
    </source>
</evidence>
<evidence type="ECO:0000256" key="2">
    <source>
        <dbReference type="ARBA" id="ARBA00001271"/>
    </source>
</evidence>